<reference evidence="15" key="3">
    <citation type="submission" date="2025-09" db="UniProtKB">
        <authorList>
            <consortium name="Ensembl"/>
        </authorList>
    </citation>
    <scope>IDENTIFICATION</scope>
</reference>
<evidence type="ECO:0000256" key="6">
    <source>
        <dbReference type="ARBA" id="ARBA00022553"/>
    </source>
</evidence>
<dbReference type="AlphaFoldDB" id="A0A8C3DAM2"/>
<dbReference type="PROSITE" id="PS00162">
    <property type="entry name" value="ALPHA_CA_1"/>
    <property type="match status" value="1"/>
</dbReference>
<evidence type="ECO:0000256" key="9">
    <source>
        <dbReference type="ARBA" id="ARBA00022990"/>
    </source>
</evidence>
<evidence type="ECO:0000256" key="11">
    <source>
        <dbReference type="ARBA" id="ARBA00023239"/>
    </source>
</evidence>
<comment type="similarity">
    <text evidence="4 13">Belongs to the alpha-carbonic anhydrase family.</text>
</comment>
<evidence type="ECO:0000256" key="1">
    <source>
        <dbReference type="ARBA" id="ARBA00001947"/>
    </source>
</evidence>
<dbReference type="OMA" id="DRWHESY"/>
<feature type="compositionally biased region" description="Basic and acidic residues" evidence="14">
    <location>
        <begin position="63"/>
        <end position="73"/>
    </location>
</feature>
<dbReference type="InterPro" id="IPR001148">
    <property type="entry name" value="CA_dom"/>
</dbReference>
<dbReference type="SMART" id="SM01057">
    <property type="entry name" value="Carb_anhydrase"/>
    <property type="match status" value="1"/>
</dbReference>
<keyword evidence="10" id="KW-0318">Glutathionylation</keyword>
<reference evidence="16" key="1">
    <citation type="submission" date="2019-10" db="EMBL/GenBank/DDBJ databases">
        <title>Corvus moneduloides (New Caledonian crow) genome, bCorMon1, primary haplotype.</title>
        <authorList>
            <person name="Rutz C."/>
            <person name="Fungtammasan C."/>
            <person name="Mountcastle J."/>
            <person name="Formenti G."/>
            <person name="Chow W."/>
            <person name="Howe K."/>
            <person name="Steele M.P."/>
            <person name="Fernandes J."/>
            <person name="Gilbert M.T.P."/>
            <person name="Fedrigo O."/>
            <person name="Jarvis E.D."/>
            <person name="Gemmell N."/>
        </authorList>
    </citation>
    <scope>NUCLEOTIDE SEQUENCE [LARGE SCALE GENOMIC DNA]</scope>
</reference>
<evidence type="ECO:0000256" key="12">
    <source>
        <dbReference type="ARBA" id="ARBA00048348"/>
    </source>
</evidence>
<dbReference type="Ensembl" id="ENSCMUT00000002912.2">
    <property type="protein sequence ID" value="ENSCMUP00000002683.1"/>
    <property type="gene ID" value="ENSCMUG00000001875.2"/>
</dbReference>
<evidence type="ECO:0000256" key="7">
    <source>
        <dbReference type="ARBA" id="ARBA00022723"/>
    </source>
</evidence>
<evidence type="ECO:0000256" key="8">
    <source>
        <dbReference type="ARBA" id="ARBA00022833"/>
    </source>
</evidence>
<name>A0A8C3DAM2_CORMO</name>
<comment type="catalytic activity">
    <reaction evidence="12 13">
        <text>hydrogencarbonate + H(+) = CO2 + H2O</text>
        <dbReference type="Rhea" id="RHEA:10748"/>
        <dbReference type="ChEBI" id="CHEBI:15377"/>
        <dbReference type="ChEBI" id="CHEBI:15378"/>
        <dbReference type="ChEBI" id="CHEBI:16526"/>
        <dbReference type="ChEBI" id="CHEBI:17544"/>
        <dbReference type="EC" id="4.2.1.1"/>
    </reaction>
</comment>
<organism evidence="15 16">
    <name type="scientific">Corvus moneduloides</name>
    <name type="common">New Caledonian crow</name>
    <dbReference type="NCBI Taxonomy" id="1196302"/>
    <lineage>
        <taxon>Eukaryota</taxon>
        <taxon>Metazoa</taxon>
        <taxon>Chordata</taxon>
        <taxon>Craniata</taxon>
        <taxon>Vertebrata</taxon>
        <taxon>Euteleostomi</taxon>
        <taxon>Archelosauria</taxon>
        <taxon>Archosauria</taxon>
        <taxon>Dinosauria</taxon>
        <taxon>Saurischia</taxon>
        <taxon>Theropoda</taxon>
        <taxon>Coelurosauria</taxon>
        <taxon>Aves</taxon>
        <taxon>Neognathae</taxon>
        <taxon>Neoaves</taxon>
        <taxon>Telluraves</taxon>
        <taxon>Australaves</taxon>
        <taxon>Passeriformes</taxon>
        <taxon>Corvoidea</taxon>
        <taxon>Corvidae</taxon>
        <taxon>Corvus</taxon>
    </lineage>
</organism>
<keyword evidence="16" id="KW-1185">Reference proteome</keyword>
<evidence type="ECO:0000256" key="13">
    <source>
        <dbReference type="RuleBase" id="RU367011"/>
    </source>
</evidence>
<dbReference type="PANTHER" id="PTHR18952:SF127">
    <property type="entry name" value="CARBONIC ANHYDRASE 3"/>
    <property type="match status" value="1"/>
</dbReference>
<reference evidence="15" key="2">
    <citation type="submission" date="2025-08" db="UniProtKB">
        <authorList>
            <consortium name="Ensembl"/>
        </authorList>
    </citation>
    <scope>IDENTIFICATION</scope>
</reference>
<dbReference type="GO" id="GO:0008270">
    <property type="term" value="F:zinc ion binding"/>
    <property type="evidence" value="ECO:0007669"/>
    <property type="project" value="UniProtKB-UniRule"/>
</dbReference>
<dbReference type="PANTHER" id="PTHR18952">
    <property type="entry name" value="CARBONIC ANHYDRASE"/>
    <property type="match status" value="1"/>
</dbReference>
<keyword evidence="5" id="KW-0963">Cytoplasm</keyword>
<evidence type="ECO:0000256" key="3">
    <source>
        <dbReference type="ARBA" id="ARBA00004496"/>
    </source>
</evidence>
<dbReference type="Gene3D" id="3.10.200.10">
    <property type="entry name" value="Alpha carbonic anhydrase"/>
    <property type="match status" value="1"/>
</dbReference>
<dbReference type="EC" id="4.2.1.1" evidence="13"/>
<sequence length="384" mass="43908">MHAYTSHLNLKTIPTLPVPSAGHPCFSTFPSPRRRGRRWQPFTLSGHSRHGPGPAPSPAFPRGQREPGGRCEAARLSPPPAPGAVPALARRGRAWIWRESIKSRRETRPPSCQSRRHRTMINPNYYPWGYDSDNGPDQWHKNYPFAKGRHQSPIEINNKEVHYDSSLLPWFASYDPGSAKTILNNGKTCRVVFDDSFDRSVLRGGPLPQVYRLRQLHFHWGSSDDHGSEHVVNGVRYAGELHLLHWNPKYSNYLDARRRTDGIAALAIFLQVGETPKPEMKRILEEINAIKTKGKMVPFPNFDPSILFPKSHDYWTYHGSFTTPPCEECVTWIILREPIIVSSDQMAKLRSLSKNAENEPDHPLVDNWRPTQPRYFRMVSASFL</sequence>
<protein>
    <recommendedName>
        <fullName evidence="13">Carbonic anhydrase</fullName>
        <ecNumber evidence="13">4.2.1.1</ecNumber>
    </recommendedName>
</protein>
<dbReference type="InterPro" id="IPR036398">
    <property type="entry name" value="CA_dom_sf"/>
</dbReference>
<evidence type="ECO:0000256" key="14">
    <source>
        <dbReference type="SAM" id="MobiDB-lite"/>
    </source>
</evidence>
<dbReference type="GO" id="GO:0005829">
    <property type="term" value="C:cytosol"/>
    <property type="evidence" value="ECO:0007669"/>
    <property type="project" value="TreeGrafter"/>
</dbReference>
<keyword evidence="6" id="KW-0597">Phosphoprotein</keyword>
<accession>A0A8C3DAM2</accession>
<keyword evidence="9" id="KW-0007">Acetylation</keyword>
<proteinExistence type="inferred from homology"/>
<evidence type="ECO:0000256" key="4">
    <source>
        <dbReference type="ARBA" id="ARBA00010718"/>
    </source>
</evidence>
<keyword evidence="11 13" id="KW-0456">Lyase</keyword>
<evidence type="ECO:0000256" key="5">
    <source>
        <dbReference type="ARBA" id="ARBA00022490"/>
    </source>
</evidence>
<dbReference type="GO" id="GO:0004089">
    <property type="term" value="F:carbonate dehydratase activity"/>
    <property type="evidence" value="ECO:0007669"/>
    <property type="project" value="UniProtKB-UniRule"/>
</dbReference>
<comment type="function">
    <text evidence="2 13">Reversible hydration of carbon dioxide.</text>
</comment>
<evidence type="ECO:0000256" key="10">
    <source>
        <dbReference type="ARBA" id="ARBA00023206"/>
    </source>
</evidence>
<evidence type="ECO:0000313" key="15">
    <source>
        <dbReference type="Ensembl" id="ENSCMUP00000002683.1"/>
    </source>
</evidence>
<dbReference type="SUPFAM" id="SSF51069">
    <property type="entry name" value="Carbonic anhydrase"/>
    <property type="match status" value="1"/>
</dbReference>
<keyword evidence="7 13" id="KW-0479">Metal-binding</keyword>
<dbReference type="PROSITE" id="PS51144">
    <property type="entry name" value="ALPHA_CA_2"/>
    <property type="match status" value="1"/>
</dbReference>
<evidence type="ECO:0000256" key="2">
    <source>
        <dbReference type="ARBA" id="ARBA00002904"/>
    </source>
</evidence>
<dbReference type="InterPro" id="IPR018338">
    <property type="entry name" value="Carbonic_anhydrase_a-class_CS"/>
</dbReference>
<comment type="cofactor">
    <cofactor evidence="1 13">
        <name>Zn(2+)</name>
        <dbReference type="ChEBI" id="CHEBI:29105"/>
    </cofactor>
</comment>
<dbReference type="InterPro" id="IPR023561">
    <property type="entry name" value="Carbonic_anhydrase_a-class"/>
</dbReference>
<feature type="region of interest" description="Disordered" evidence="14">
    <location>
        <begin position="27"/>
        <end position="85"/>
    </location>
</feature>
<evidence type="ECO:0000313" key="16">
    <source>
        <dbReference type="Proteomes" id="UP000694553"/>
    </source>
</evidence>
<dbReference type="Pfam" id="PF00194">
    <property type="entry name" value="Carb_anhydrase"/>
    <property type="match status" value="1"/>
</dbReference>
<dbReference type="Proteomes" id="UP000694553">
    <property type="component" value="Unassembled WGS sequence"/>
</dbReference>
<keyword evidence="8 13" id="KW-0862">Zinc</keyword>
<comment type="subcellular location">
    <subcellularLocation>
        <location evidence="3">Cytoplasm</location>
    </subcellularLocation>
</comment>
<gene>
    <name evidence="15" type="primary">LOC116453321</name>
</gene>